<dbReference type="CDD" id="cd16442">
    <property type="entry name" value="BPL"/>
    <property type="match status" value="1"/>
</dbReference>
<dbReference type="InterPro" id="IPR004408">
    <property type="entry name" value="Biotin_CoA_COase_ligase"/>
</dbReference>
<keyword evidence="1 3" id="KW-0436">Ligase</keyword>
<dbReference type="PROSITE" id="PS51733">
    <property type="entry name" value="BPL_LPL_CATALYTIC"/>
    <property type="match status" value="1"/>
</dbReference>
<evidence type="ECO:0000313" key="3">
    <source>
        <dbReference type="EMBL" id="MFG6412759.1"/>
    </source>
</evidence>
<dbReference type="EC" id="6.3.4.15" evidence="3"/>
<dbReference type="PANTHER" id="PTHR12835:SF5">
    <property type="entry name" value="BIOTIN--PROTEIN LIGASE"/>
    <property type="match status" value="1"/>
</dbReference>
<comment type="caution">
    <text evidence="3">The sequence shown here is derived from an EMBL/GenBank/DDBJ whole genome shotgun (WGS) entry which is preliminary data.</text>
</comment>
<dbReference type="InterPro" id="IPR004143">
    <property type="entry name" value="BPL_LPL_catalytic"/>
</dbReference>
<dbReference type="RefSeq" id="WP_394468856.1">
    <property type="nucleotide sequence ID" value="NZ_JBIGHY010000001.1"/>
</dbReference>
<dbReference type="Pfam" id="PF03099">
    <property type="entry name" value="BPL_LplA_LipB"/>
    <property type="match status" value="1"/>
</dbReference>
<protein>
    <submittedName>
        <fullName evidence="3">Biotin--[acetyl-CoA-carboxylase] ligase</fullName>
        <ecNumber evidence="3">6.3.4.15</ecNumber>
    </submittedName>
</protein>
<proteinExistence type="predicted"/>
<gene>
    <name evidence="3" type="ORF">ACG02S_02490</name>
</gene>
<evidence type="ECO:0000259" key="2">
    <source>
        <dbReference type="PROSITE" id="PS51733"/>
    </source>
</evidence>
<name>A0ABW7EHA1_9BURK</name>
<dbReference type="Gene3D" id="3.30.930.10">
    <property type="entry name" value="Bira Bifunctional Protein, Domain 2"/>
    <property type="match status" value="1"/>
</dbReference>
<dbReference type="SUPFAM" id="SSF55681">
    <property type="entry name" value="Class II aaRS and biotin synthetases"/>
    <property type="match status" value="1"/>
</dbReference>
<dbReference type="PANTHER" id="PTHR12835">
    <property type="entry name" value="BIOTIN PROTEIN LIGASE"/>
    <property type="match status" value="1"/>
</dbReference>
<dbReference type="InterPro" id="IPR008988">
    <property type="entry name" value="Transcriptional_repressor_C"/>
</dbReference>
<dbReference type="EMBL" id="JBIGHY010000001">
    <property type="protein sequence ID" value="MFG6412759.1"/>
    <property type="molecule type" value="Genomic_DNA"/>
</dbReference>
<organism evidence="3 4">
    <name type="scientific">Pelomonas dachongensis</name>
    <dbReference type="NCBI Taxonomy" id="3299029"/>
    <lineage>
        <taxon>Bacteria</taxon>
        <taxon>Pseudomonadati</taxon>
        <taxon>Pseudomonadota</taxon>
        <taxon>Betaproteobacteria</taxon>
        <taxon>Burkholderiales</taxon>
        <taxon>Sphaerotilaceae</taxon>
        <taxon>Roseateles</taxon>
    </lineage>
</organism>
<dbReference type="Gene3D" id="2.30.30.100">
    <property type="match status" value="1"/>
</dbReference>
<dbReference type="GO" id="GO:0004077">
    <property type="term" value="F:biotin--[biotin carboxyl-carrier protein] ligase activity"/>
    <property type="evidence" value="ECO:0007669"/>
    <property type="project" value="UniProtKB-EC"/>
</dbReference>
<keyword evidence="4" id="KW-1185">Reference proteome</keyword>
<dbReference type="Proteomes" id="UP001606300">
    <property type="component" value="Unassembled WGS sequence"/>
</dbReference>
<dbReference type="SUPFAM" id="SSF50037">
    <property type="entry name" value="C-terminal domain of transcriptional repressors"/>
    <property type="match status" value="1"/>
</dbReference>
<dbReference type="InterPro" id="IPR045864">
    <property type="entry name" value="aa-tRNA-synth_II/BPL/LPL"/>
</dbReference>
<evidence type="ECO:0000313" key="4">
    <source>
        <dbReference type="Proteomes" id="UP001606300"/>
    </source>
</evidence>
<dbReference type="NCBIfam" id="TIGR00121">
    <property type="entry name" value="birA_ligase"/>
    <property type="match status" value="1"/>
</dbReference>
<evidence type="ECO:0000256" key="1">
    <source>
        <dbReference type="ARBA" id="ARBA00022598"/>
    </source>
</evidence>
<feature type="domain" description="BPL/LPL catalytic" evidence="2">
    <location>
        <begin position="1"/>
        <end position="175"/>
    </location>
</feature>
<sequence>MERRHLAECGSTNTEALAHLRDGGRPLIVSADRQTAGRGRLGRAWQSDDASLTFSIALPLPAALDLSGLSLAVGCTVADVLDPAGDRIRLKWPNDLFLDGAKLGGILIETVPLAHDRRGVVVGIGLNLQPLPPEADRSAFASGHAALRTLDPEAAAAATLDRLAPALRALLADFETLGFGPWQLAFSRRDLAAGRRVRVGEQSGIARGVSTRGELLLDTATGMTFVSAGELSLRLETSS</sequence>
<accession>A0ABW7EHA1</accession>
<reference evidence="3 4" key="1">
    <citation type="submission" date="2024-09" db="EMBL/GenBank/DDBJ databases">
        <title>Novel species of the genus Pelomonas and Roseateles isolated from streams.</title>
        <authorList>
            <person name="Lu H."/>
        </authorList>
    </citation>
    <scope>NUCLEOTIDE SEQUENCE [LARGE SCALE GENOMIC DNA]</scope>
    <source>
        <strain evidence="3 4">DC23W</strain>
    </source>
</reference>